<evidence type="ECO:0000256" key="7">
    <source>
        <dbReference type="RuleBase" id="RU363000"/>
    </source>
</evidence>
<comment type="caution">
    <text evidence="9">The sequence shown here is derived from an EMBL/GenBank/DDBJ whole genome shotgun (WGS) entry which is preliminary data.</text>
</comment>
<keyword evidence="2 7" id="KW-0812">Transmembrane</keyword>
<sequence length="381" mass="43269">MYKFTNQLTNAKLVLVRRHMSDGSCAALIVMRSPHRHYATQDNQDKCRAPPERPKSHKLFWGAVGATILTGAAVVYAKNSPHARNWLESNAPWANDVVALVYQENTTYWKAATNQFNRTSTYLSQFLFGKEGVTPSDVKPRSDQDLEKDAEEVFSKKEYQLPPPLFEPLYVEEKPMKKPEIESKATLIQTDKCEPQTTVPVKITKDMVELEHDMHENVKIAIDNYKLAMSFCAEYNKALFKIVEASLEDLDKKYYAGLQGLSQQKENAANKAREASAKAKFALETLDRMIKAGVQAPPESVATTKRYIKQFRADLANAEDTYNEELAKSSLSEKYWNKVRQREACSRRILQALFPGIDLCAKKLDIKRDIDLLLALHTTKG</sequence>
<accession>A0A2A4JF10</accession>
<keyword evidence="8" id="KW-0175">Coiled coil</keyword>
<keyword evidence="4" id="KW-1133">Transmembrane helix</keyword>
<gene>
    <name evidence="9" type="ORF">B5V51_3477</name>
</gene>
<evidence type="ECO:0000256" key="1">
    <source>
        <dbReference type="ARBA" id="ARBA00010877"/>
    </source>
</evidence>
<dbReference type="InterPro" id="IPR019133">
    <property type="entry name" value="MIC60"/>
</dbReference>
<protein>
    <recommendedName>
        <fullName evidence="7">MICOS complex subunit MIC60</fullName>
    </recommendedName>
    <alternativeName>
        <fullName evidence="7">Mitofilin</fullName>
    </alternativeName>
</protein>
<evidence type="ECO:0000256" key="6">
    <source>
        <dbReference type="ARBA" id="ARBA00023136"/>
    </source>
</evidence>
<keyword evidence="3 7" id="KW-0999">Mitochondrion inner membrane</keyword>
<evidence type="ECO:0000313" key="9">
    <source>
        <dbReference type="EMBL" id="PCG69982.1"/>
    </source>
</evidence>
<organism evidence="9">
    <name type="scientific">Heliothis virescens</name>
    <name type="common">Tobacco budworm moth</name>
    <dbReference type="NCBI Taxonomy" id="7102"/>
    <lineage>
        <taxon>Eukaryota</taxon>
        <taxon>Metazoa</taxon>
        <taxon>Ecdysozoa</taxon>
        <taxon>Arthropoda</taxon>
        <taxon>Hexapoda</taxon>
        <taxon>Insecta</taxon>
        <taxon>Pterygota</taxon>
        <taxon>Neoptera</taxon>
        <taxon>Endopterygota</taxon>
        <taxon>Lepidoptera</taxon>
        <taxon>Glossata</taxon>
        <taxon>Ditrysia</taxon>
        <taxon>Noctuoidea</taxon>
        <taxon>Noctuidae</taxon>
        <taxon>Heliothinae</taxon>
        <taxon>Heliothis</taxon>
    </lineage>
</organism>
<keyword evidence="6" id="KW-0472">Membrane</keyword>
<evidence type="ECO:0000256" key="8">
    <source>
        <dbReference type="SAM" id="Coils"/>
    </source>
</evidence>
<proteinExistence type="inferred from homology"/>
<evidence type="ECO:0000256" key="2">
    <source>
        <dbReference type="ARBA" id="ARBA00022692"/>
    </source>
</evidence>
<comment type="subcellular location">
    <subcellularLocation>
        <location evidence="7">Mitochondrion inner membrane</location>
        <topology evidence="7">Single-pass membrane protein</topology>
    </subcellularLocation>
</comment>
<dbReference type="Pfam" id="PF09731">
    <property type="entry name" value="Mitofilin"/>
    <property type="match status" value="1"/>
</dbReference>
<dbReference type="EMBL" id="NWSH01001829">
    <property type="protein sequence ID" value="PCG69982.1"/>
    <property type="molecule type" value="Genomic_DNA"/>
</dbReference>
<comment type="subunit">
    <text evidence="7">Component of the mitochondrial contact site and cristae organizing system (MICOS) complex.</text>
</comment>
<evidence type="ECO:0000256" key="3">
    <source>
        <dbReference type="ARBA" id="ARBA00022792"/>
    </source>
</evidence>
<comment type="similarity">
    <text evidence="1 7">Belongs to the MICOS complex subunit Mic60 family.</text>
</comment>
<comment type="function">
    <text evidence="7">Component of the MICOS complex, a large protein complex of the mitochondrial inner membrane that plays crucial roles in the maintenance of crista junctions, inner membrane architecture, and formation of contact sites to the outer membrane.</text>
</comment>
<dbReference type="PANTHER" id="PTHR15415:SF7">
    <property type="entry name" value="MICOS COMPLEX SUBUNIT MIC60"/>
    <property type="match status" value="1"/>
</dbReference>
<dbReference type="GO" id="GO:0061617">
    <property type="term" value="C:MICOS complex"/>
    <property type="evidence" value="ECO:0007669"/>
    <property type="project" value="TreeGrafter"/>
</dbReference>
<name>A0A2A4JF10_HELVI</name>
<feature type="coiled-coil region" evidence="8">
    <location>
        <begin position="258"/>
        <end position="328"/>
    </location>
</feature>
<dbReference type="AlphaFoldDB" id="A0A2A4JF10"/>
<keyword evidence="5 7" id="KW-0496">Mitochondrion</keyword>
<evidence type="ECO:0000256" key="5">
    <source>
        <dbReference type="ARBA" id="ARBA00023128"/>
    </source>
</evidence>
<dbReference type="PANTHER" id="PTHR15415">
    <property type="entry name" value="MITOFILIN"/>
    <property type="match status" value="1"/>
</dbReference>
<reference evidence="9" key="1">
    <citation type="submission" date="2017-09" db="EMBL/GenBank/DDBJ databases">
        <title>Contemporary evolution of a Lepidopteran species, Heliothis virescens, in response to modern agricultural practices.</title>
        <authorList>
            <person name="Fritz M.L."/>
            <person name="Deyonke A.M."/>
            <person name="Papanicolaou A."/>
            <person name="Micinski S."/>
            <person name="Westbrook J."/>
            <person name="Gould F."/>
        </authorList>
    </citation>
    <scope>NUCLEOTIDE SEQUENCE [LARGE SCALE GENOMIC DNA]</scope>
    <source>
        <strain evidence="9">HvINT-</strain>
        <tissue evidence="9">Whole body</tissue>
    </source>
</reference>
<evidence type="ECO:0000256" key="4">
    <source>
        <dbReference type="ARBA" id="ARBA00022989"/>
    </source>
</evidence>
<dbReference type="STRING" id="7102.A0A2A4JF10"/>
<dbReference type="GO" id="GO:0042407">
    <property type="term" value="P:cristae formation"/>
    <property type="evidence" value="ECO:0007669"/>
    <property type="project" value="TreeGrafter"/>
</dbReference>